<dbReference type="Pfam" id="PF03466">
    <property type="entry name" value="LysR_substrate"/>
    <property type="match status" value="1"/>
</dbReference>
<evidence type="ECO:0000256" key="6">
    <source>
        <dbReference type="ARBA" id="ARBA00040885"/>
    </source>
</evidence>
<evidence type="ECO:0000259" key="7">
    <source>
        <dbReference type="PROSITE" id="PS50931"/>
    </source>
</evidence>
<dbReference type="RefSeq" id="WP_166857582.1">
    <property type="nucleotide sequence ID" value="NZ_CP063989.1"/>
</dbReference>
<dbReference type="Gene3D" id="3.40.190.10">
    <property type="entry name" value="Periplasmic binding protein-like II"/>
    <property type="match status" value="2"/>
</dbReference>
<dbReference type="EMBL" id="CP063989">
    <property type="protein sequence ID" value="QPL05507.1"/>
    <property type="molecule type" value="Genomic_DNA"/>
</dbReference>
<sequence length="310" mass="33452">MPASSLPSFSQLRAFVALCDHQHFGEAASTLGVSQPSLSQAITALEKRVGGELVERTTRRVLVTPLGETLLPYAREAVLSAESFNEAVVNRGQALTGMLRLGLIPTLAPYLIPVIADGMANELPRLSLELRELVTNDILDQLNQGHLDAAVVSTEADLPRVAAIDMYDEPFVVLVPVSHPWAGREDVNPTELDDQELLLLDEDNCLRDQTLALCQRYGTNPPVAVATTLSTVVSMVSHGIGVTVLPEGALRIIADRHGYAVARFGGTPPMRRMGLVHRASSSRTADFQRLARVITDLAIDADLPVTPLTD</sequence>
<dbReference type="PANTHER" id="PTHR30346">
    <property type="entry name" value="TRANSCRIPTIONAL DUAL REGULATOR HCAR-RELATED"/>
    <property type="match status" value="1"/>
</dbReference>
<comment type="similarity">
    <text evidence="1">Belongs to the LysR transcriptional regulatory family.</text>
</comment>
<dbReference type="GO" id="GO:0003700">
    <property type="term" value="F:DNA-binding transcription factor activity"/>
    <property type="evidence" value="ECO:0007669"/>
    <property type="project" value="InterPro"/>
</dbReference>
<dbReference type="InterPro" id="IPR036390">
    <property type="entry name" value="WH_DNA-bd_sf"/>
</dbReference>
<dbReference type="GO" id="GO:0032993">
    <property type="term" value="C:protein-DNA complex"/>
    <property type="evidence" value="ECO:0007669"/>
    <property type="project" value="TreeGrafter"/>
</dbReference>
<dbReference type="InterPro" id="IPR036388">
    <property type="entry name" value="WH-like_DNA-bd_sf"/>
</dbReference>
<feature type="domain" description="HTH lysR-type" evidence="7">
    <location>
        <begin position="7"/>
        <end position="64"/>
    </location>
</feature>
<dbReference type="PANTHER" id="PTHR30346:SF26">
    <property type="entry name" value="HYDROGEN PEROXIDE-INDUCIBLE GENES ACTIVATOR"/>
    <property type="match status" value="1"/>
</dbReference>
<dbReference type="SUPFAM" id="SSF46785">
    <property type="entry name" value="Winged helix' DNA-binding domain"/>
    <property type="match status" value="1"/>
</dbReference>
<name>A0A7T0LKW5_9ACTO</name>
<dbReference type="InterPro" id="IPR000847">
    <property type="entry name" value="LysR_HTH_N"/>
</dbReference>
<keyword evidence="2" id="KW-0805">Transcription regulation</keyword>
<dbReference type="InterPro" id="IPR005119">
    <property type="entry name" value="LysR_subst-bd"/>
</dbReference>
<evidence type="ECO:0000256" key="5">
    <source>
        <dbReference type="ARBA" id="ARBA00023163"/>
    </source>
</evidence>
<accession>A0A7T0LKW5</accession>
<organism evidence="8 9">
    <name type="scientific">Actinomyces respiraculi</name>
    <dbReference type="NCBI Taxonomy" id="2744574"/>
    <lineage>
        <taxon>Bacteria</taxon>
        <taxon>Bacillati</taxon>
        <taxon>Actinomycetota</taxon>
        <taxon>Actinomycetes</taxon>
        <taxon>Actinomycetales</taxon>
        <taxon>Actinomycetaceae</taxon>
        <taxon>Actinomyces</taxon>
    </lineage>
</organism>
<dbReference type="Proteomes" id="UP000594637">
    <property type="component" value="Chromosome"/>
</dbReference>
<evidence type="ECO:0000256" key="1">
    <source>
        <dbReference type="ARBA" id="ARBA00009437"/>
    </source>
</evidence>
<evidence type="ECO:0000256" key="2">
    <source>
        <dbReference type="ARBA" id="ARBA00023015"/>
    </source>
</evidence>
<keyword evidence="4" id="KW-0010">Activator</keyword>
<dbReference type="GO" id="GO:0003677">
    <property type="term" value="F:DNA binding"/>
    <property type="evidence" value="ECO:0007669"/>
    <property type="project" value="UniProtKB-KW"/>
</dbReference>
<dbReference type="KEGG" id="arep:ID810_00430"/>
<gene>
    <name evidence="8" type="ORF">ID810_00430</name>
</gene>
<dbReference type="SUPFAM" id="SSF53850">
    <property type="entry name" value="Periplasmic binding protein-like II"/>
    <property type="match status" value="1"/>
</dbReference>
<dbReference type="AlphaFoldDB" id="A0A7T0LKW5"/>
<dbReference type="PRINTS" id="PR00039">
    <property type="entry name" value="HTHLYSR"/>
</dbReference>
<protein>
    <recommendedName>
        <fullName evidence="6">Probable hydrogen peroxide-inducible genes activator</fullName>
    </recommendedName>
</protein>
<evidence type="ECO:0000313" key="9">
    <source>
        <dbReference type="Proteomes" id="UP000594637"/>
    </source>
</evidence>
<evidence type="ECO:0000256" key="3">
    <source>
        <dbReference type="ARBA" id="ARBA00023125"/>
    </source>
</evidence>
<keyword evidence="5" id="KW-0804">Transcription</keyword>
<keyword evidence="3" id="KW-0238">DNA-binding</keyword>
<dbReference type="PROSITE" id="PS50931">
    <property type="entry name" value="HTH_LYSR"/>
    <property type="match status" value="1"/>
</dbReference>
<dbReference type="Pfam" id="PF00126">
    <property type="entry name" value="HTH_1"/>
    <property type="match status" value="1"/>
</dbReference>
<reference evidence="8 9" key="1">
    <citation type="submission" date="2020-11" db="EMBL/GenBank/DDBJ databases">
        <title>Actinomyces sp. ZJ750.</title>
        <authorList>
            <person name="Zhou J."/>
        </authorList>
    </citation>
    <scope>NUCLEOTIDE SEQUENCE [LARGE SCALE GENOMIC DNA]</scope>
    <source>
        <strain evidence="8 9">ZJ750</strain>
    </source>
</reference>
<proteinExistence type="inferred from homology"/>
<dbReference type="Gene3D" id="1.10.10.10">
    <property type="entry name" value="Winged helix-like DNA-binding domain superfamily/Winged helix DNA-binding domain"/>
    <property type="match status" value="1"/>
</dbReference>
<keyword evidence="9" id="KW-1185">Reference proteome</keyword>
<dbReference type="CDD" id="cd08411">
    <property type="entry name" value="PBP2_OxyR"/>
    <property type="match status" value="1"/>
</dbReference>
<dbReference type="FunFam" id="1.10.10.10:FF:000001">
    <property type="entry name" value="LysR family transcriptional regulator"/>
    <property type="match status" value="1"/>
</dbReference>
<evidence type="ECO:0000256" key="4">
    <source>
        <dbReference type="ARBA" id="ARBA00023159"/>
    </source>
</evidence>
<evidence type="ECO:0000313" key="8">
    <source>
        <dbReference type="EMBL" id="QPL05507.1"/>
    </source>
</evidence>